<protein>
    <recommendedName>
        <fullName evidence="4">CRISPR-associated endoribonuclease</fullName>
    </recommendedName>
</protein>
<evidence type="ECO:0000259" key="7">
    <source>
        <dbReference type="Pfam" id="PF01881"/>
    </source>
</evidence>
<dbReference type="CDD" id="cd21140">
    <property type="entry name" value="Cas6_I-like"/>
    <property type="match status" value="1"/>
</dbReference>
<feature type="domain" description="CRISPR associated protein Cas6 C-terminal" evidence="7">
    <location>
        <begin position="118"/>
        <end position="244"/>
    </location>
</feature>
<dbReference type="RefSeq" id="WP_146812341.1">
    <property type="nucleotide sequence ID" value="NZ_BJXX01000218.1"/>
</dbReference>
<organism evidence="8 9">
    <name type="scientific">Aneurinibacillus danicus</name>
    <dbReference type="NCBI Taxonomy" id="267746"/>
    <lineage>
        <taxon>Bacteria</taxon>
        <taxon>Bacillati</taxon>
        <taxon>Bacillota</taxon>
        <taxon>Bacilli</taxon>
        <taxon>Bacillales</taxon>
        <taxon>Paenibacillaceae</taxon>
        <taxon>Aneurinibacillus group</taxon>
        <taxon>Aneurinibacillus</taxon>
    </lineage>
</organism>
<dbReference type="NCBIfam" id="TIGR01877">
    <property type="entry name" value="cas_cas6"/>
    <property type="match status" value="1"/>
</dbReference>
<sequence>MRIRVTLAFEDALSLPISYQQALQAMVYRMIGDKELQHFLHNQGFSFENARFKPLCYSWLQGAYRVQGHRLTFTSPVTFSISSCWELPVHMLMASLEERKEFHLMGTPVRVEKVERVKEPVFTEDMTVRTLSPITIYSTLYTSEGKKVTHYYDPQDRKFSELIQQNLIKKAQAFCLGDFTGQPFRIQPVGSSASRRQRTVQYKGIIIKAWHGTFRLSGNPELKRLAYQSGVGGKNAHGFGLVEVYSPSGSRQ</sequence>
<name>A0A511VCT8_9BACL</name>
<dbReference type="GO" id="GO:0016788">
    <property type="term" value="F:hydrolase activity, acting on ester bonds"/>
    <property type="evidence" value="ECO:0007669"/>
    <property type="project" value="InterPro"/>
</dbReference>
<evidence type="ECO:0000313" key="9">
    <source>
        <dbReference type="Proteomes" id="UP000321157"/>
    </source>
</evidence>
<evidence type="ECO:0000256" key="3">
    <source>
        <dbReference type="ARBA" id="ARBA00023118"/>
    </source>
</evidence>
<keyword evidence="3" id="KW-0051">Antiviral defense</keyword>
<dbReference type="GO" id="GO:0003723">
    <property type="term" value="F:RNA binding"/>
    <property type="evidence" value="ECO:0007669"/>
    <property type="project" value="UniProtKB-KW"/>
</dbReference>
<comment type="function">
    <text evidence="4">CRISPR (clustered regularly interspaced short palindromic repeat), is an adaptive immune system that provides protection against mobile genetic elements (viruses, transposable elements and conjugative plasmids). CRISPR clusters contain sequences complementary to antecedent mobile elements and target invading nucleic acids. CRISPR clusters are transcribed and processed into CRISPR RNA (crRNA).</text>
</comment>
<dbReference type="PANTHER" id="PTHR36984">
    <property type="entry name" value="CRISPR-ASSOCIATED ENDORIBONUCLEASE CAS6 1"/>
    <property type="match status" value="1"/>
</dbReference>
<feature type="site" description="Transition state stabilizer" evidence="5">
    <location>
        <position position="53"/>
    </location>
</feature>
<dbReference type="AlphaFoldDB" id="A0A511VCT8"/>
<evidence type="ECO:0000256" key="1">
    <source>
        <dbReference type="ARBA" id="ARBA00005937"/>
    </source>
</evidence>
<dbReference type="InterPro" id="IPR045747">
    <property type="entry name" value="CRISPR-assoc_prot_Cas6_N_sf"/>
</dbReference>
<dbReference type="EMBL" id="BJXX01000218">
    <property type="protein sequence ID" value="GEN36707.1"/>
    <property type="molecule type" value="Genomic_DNA"/>
</dbReference>
<keyword evidence="9" id="KW-1185">Reference proteome</keyword>
<dbReference type="PANTHER" id="PTHR36984:SF1">
    <property type="entry name" value="CRISPR-ASSOCIATED ENDORIBONUCLEASE CAS6 1"/>
    <property type="match status" value="1"/>
</dbReference>
<dbReference type="Proteomes" id="UP000321157">
    <property type="component" value="Unassembled WGS sequence"/>
</dbReference>
<evidence type="ECO:0000256" key="2">
    <source>
        <dbReference type="ARBA" id="ARBA00022884"/>
    </source>
</evidence>
<proteinExistence type="inferred from homology"/>
<feature type="active site" description="Proton acceptor" evidence="6">
    <location>
        <position position="28"/>
    </location>
</feature>
<dbReference type="GO" id="GO:0051607">
    <property type="term" value="P:defense response to virus"/>
    <property type="evidence" value="ECO:0007669"/>
    <property type="project" value="UniProtKB-KW"/>
</dbReference>
<dbReference type="InterPro" id="IPR010156">
    <property type="entry name" value="CRISPR-assoc_prot_Cas6"/>
</dbReference>
<gene>
    <name evidence="8" type="primary">cas6</name>
    <name evidence="8" type="ORF">ADA01nite_41670</name>
</gene>
<comment type="similarity">
    <text evidence="1 4">Belongs to the CRISPR-associated protein Cas6/Cse3/CasE family.</text>
</comment>
<evidence type="ECO:0000256" key="6">
    <source>
        <dbReference type="PIRSR" id="PIRSR005054-50"/>
    </source>
</evidence>
<keyword evidence="2" id="KW-0694">RNA-binding</keyword>
<evidence type="ECO:0000256" key="5">
    <source>
        <dbReference type="PIRSR" id="PIRSR005054-1"/>
    </source>
</evidence>
<dbReference type="InterPro" id="IPR049435">
    <property type="entry name" value="Cas_Cas6_C"/>
</dbReference>
<dbReference type="PIRSF" id="PIRSF005054">
    <property type="entry name" value="PF1131"/>
    <property type="match status" value="1"/>
</dbReference>
<dbReference type="OrthoDB" id="9797488at2"/>
<feature type="active site" description="Proton donor" evidence="6">
    <location>
        <position position="41"/>
    </location>
</feature>
<dbReference type="Gene3D" id="3.30.70.1900">
    <property type="match status" value="1"/>
</dbReference>
<accession>A0A511VCT8</accession>
<dbReference type="Gene3D" id="3.30.70.1890">
    <property type="match status" value="1"/>
</dbReference>
<comment type="caution">
    <text evidence="8">The sequence shown here is derived from an EMBL/GenBank/DDBJ whole genome shotgun (WGS) entry which is preliminary data.</text>
</comment>
<evidence type="ECO:0000256" key="4">
    <source>
        <dbReference type="PIRNR" id="PIRNR005054"/>
    </source>
</evidence>
<dbReference type="Pfam" id="PF01881">
    <property type="entry name" value="Cas_Cas6_C"/>
    <property type="match status" value="1"/>
</dbReference>
<evidence type="ECO:0000313" key="8">
    <source>
        <dbReference type="EMBL" id="GEN36707.1"/>
    </source>
</evidence>
<reference evidence="8 9" key="1">
    <citation type="submission" date="2019-07" db="EMBL/GenBank/DDBJ databases">
        <title>Whole genome shotgun sequence of Aneurinibacillus danicus NBRC 102444.</title>
        <authorList>
            <person name="Hosoyama A."/>
            <person name="Uohara A."/>
            <person name="Ohji S."/>
            <person name="Ichikawa N."/>
        </authorList>
    </citation>
    <scope>NUCLEOTIDE SEQUENCE [LARGE SCALE GENOMIC DNA]</scope>
    <source>
        <strain evidence="8 9">NBRC 102444</strain>
    </source>
</reference>